<keyword evidence="3" id="KW-1185">Reference proteome</keyword>
<dbReference type="EC" id="2.1.1.50" evidence="2"/>
<sequence>MILDAFTIADFGCSIGPSTFFAVENIISAVGNKYKKSNQNKTLDFQVFFNDLIDNDFNTLFRSLPSNRKYLVAGVPGSFYTCLFPKKSIHFAHCSTALHWLPKIPEEVFKRGINKGRIQYLGGEKEVTEAYAAHHGEDFGRFLRARGDELVDGGLMALLVFGFAAVDVYSSSGAGMVFEILGSCLEDMAKLKVDSFNLHFYFPSESELKAILIEVNRLFCVGKTAKMASPLSHKLDPKDTNYFVFLKRKGVN</sequence>
<comment type="similarity">
    <text evidence="1">Belongs to the methyltransferase superfamily. Type-7 methyltransferase family.</text>
</comment>
<dbReference type="GO" id="GO:0030749">
    <property type="term" value="F:loganate O-methyltransferase activity"/>
    <property type="evidence" value="ECO:0007669"/>
    <property type="project" value="UniProtKB-EC"/>
</dbReference>
<keyword evidence="2" id="KW-0489">Methyltransferase</keyword>
<organism evidence="2 3">
    <name type="scientific">Handroanthus impetiginosus</name>
    <dbReference type="NCBI Taxonomy" id="429701"/>
    <lineage>
        <taxon>Eukaryota</taxon>
        <taxon>Viridiplantae</taxon>
        <taxon>Streptophyta</taxon>
        <taxon>Embryophyta</taxon>
        <taxon>Tracheophyta</taxon>
        <taxon>Spermatophyta</taxon>
        <taxon>Magnoliopsida</taxon>
        <taxon>eudicotyledons</taxon>
        <taxon>Gunneridae</taxon>
        <taxon>Pentapetalae</taxon>
        <taxon>asterids</taxon>
        <taxon>lamiids</taxon>
        <taxon>Lamiales</taxon>
        <taxon>Bignoniaceae</taxon>
        <taxon>Crescentiina</taxon>
        <taxon>Tabebuia alliance</taxon>
        <taxon>Handroanthus</taxon>
    </lineage>
</organism>
<gene>
    <name evidence="2" type="ORF">CDL12_19172</name>
</gene>
<name>A0A2G9GSI3_9LAMI</name>
<dbReference type="GO" id="GO:0032259">
    <property type="term" value="P:methylation"/>
    <property type="evidence" value="ECO:0007669"/>
    <property type="project" value="UniProtKB-KW"/>
</dbReference>
<dbReference type="InterPro" id="IPR029063">
    <property type="entry name" value="SAM-dependent_MTases_sf"/>
</dbReference>
<dbReference type="Pfam" id="PF03492">
    <property type="entry name" value="Methyltransf_7"/>
    <property type="match status" value="1"/>
</dbReference>
<dbReference type="InterPro" id="IPR005299">
    <property type="entry name" value="MeTrfase_7"/>
</dbReference>
<dbReference type="Proteomes" id="UP000231279">
    <property type="component" value="Unassembled WGS sequence"/>
</dbReference>
<evidence type="ECO:0000256" key="1">
    <source>
        <dbReference type="ARBA" id="ARBA00007967"/>
    </source>
</evidence>
<proteinExistence type="inferred from homology"/>
<dbReference type="OrthoDB" id="1523883at2759"/>
<keyword evidence="2" id="KW-0808">Transferase</keyword>
<evidence type="ECO:0000313" key="3">
    <source>
        <dbReference type="Proteomes" id="UP000231279"/>
    </source>
</evidence>
<accession>A0A2G9GSI3</accession>
<dbReference type="PANTHER" id="PTHR31009">
    <property type="entry name" value="S-ADENOSYL-L-METHIONINE:CARBOXYL METHYLTRANSFERASE FAMILY PROTEIN"/>
    <property type="match status" value="1"/>
</dbReference>
<evidence type="ECO:0000313" key="2">
    <source>
        <dbReference type="EMBL" id="PIN08253.1"/>
    </source>
</evidence>
<protein>
    <submittedName>
        <fullName evidence="2">Loganate O-methyltransferase</fullName>
        <ecNumber evidence="2">2.1.1.50</ecNumber>
    </submittedName>
</protein>
<dbReference type="AlphaFoldDB" id="A0A2G9GSI3"/>
<dbReference type="EMBL" id="NKXS01003867">
    <property type="protein sequence ID" value="PIN08253.1"/>
    <property type="molecule type" value="Genomic_DNA"/>
</dbReference>
<dbReference type="SUPFAM" id="SSF53335">
    <property type="entry name" value="S-adenosyl-L-methionine-dependent methyltransferases"/>
    <property type="match status" value="1"/>
</dbReference>
<reference evidence="3" key="1">
    <citation type="journal article" date="2018" name="Gigascience">
        <title>Genome assembly of the Pink Ipe (Handroanthus impetiginosus, Bignoniaceae), a highly valued, ecologically keystone Neotropical timber forest tree.</title>
        <authorList>
            <person name="Silva-Junior O.B."/>
            <person name="Grattapaglia D."/>
            <person name="Novaes E."/>
            <person name="Collevatti R.G."/>
        </authorList>
    </citation>
    <scope>NUCLEOTIDE SEQUENCE [LARGE SCALE GENOMIC DNA]</scope>
    <source>
        <strain evidence="3">cv. UFG-1</strain>
    </source>
</reference>
<comment type="caution">
    <text evidence="2">The sequence shown here is derived from an EMBL/GenBank/DDBJ whole genome shotgun (WGS) entry which is preliminary data.</text>
</comment>
<dbReference type="Gene3D" id="3.40.50.150">
    <property type="entry name" value="Vaccinia Virus protein VP39"/>
    <property type="match status" value="1"/>
</dbReference>